<gene>
    <name evidence="1" type="ORF">FCM35_KLT06043</name>
</gene>
<dbReference type="Pfam" id="PF14009">
    <property type="entry name" value="PADRE"/>
    <property type="match status" value="1"/>
</dbReference>
<protein>
    <submittedName>
        <fullName evidence="1">Uncharacterized protein</fullName>
    </submittedName>
</protein>
<comment type="caution">
    <text evidence="1">The sequence shown here is derived from an EMBL/GenBank/DDBJ whole genome shotgun (WGS) entry which is preliminary data.</text>
</comment>
<sequence>MGHPTLTCKLYTRASSSIKLISVTDGTITKFQKPVRASELMVENPGWFVCDSAELGVGVRVPGLTADEKLQPSRLYFLLPVDMLYSVLTDEEMDSLSYKASIALKKGGCKKGIVKREKKKKIVRIIPNLSDFCLFPAGAECIEDRAGDVIETFEIVRRDRPWRPALDTILEVC</sequence>
<evidence type="ECO:0000313" key="1">
    <source>
        <dbReference type="EMBL" id="KAF3328965.1"/>
    </source>
</evidence>
<dbReference type="AlphaFoldDB" id="A0A833VJI1"/>
<dbReference type="OrthoDB" id="771105at2759"/>
<dbReference type="PANTHER" id="PTHR33052">
    <property type="entry name" value="DUF4228 DOMAIN PROTEIN-RELATED"/>
    <property type="match status" value="1"/>
</dbReference>
<name>A0A833VJI1_9POAL</name>
<dbReference type="InterPro" id="IPR025322">
    <property type="entry name" value="PADRE_dom"/>
</dbReference>
<organism evidence="1 2">
    <name type="scientific">Carex littledalei</name>
    <dbReference type="NCBI Taxonomy" id="544730"/>
    <lineage>
        <taxon>Eukaryota</taxon>
        <taxon>Viridiplantae</taxon>
        <taxon>Streptophyta</taxon>
        <taxon>Embryophyta</taxon>
        <taxon>Tracheophyta</taxon>
        <taxon>Spermatophyta</taxon>
        <taxon>Magnoliopsida</taxon>
        <taxon>Liliopsida</taxon>
        <taxon>Poales</taxon>
        <taxon>Cyperaceae</taxon>
        <taxon>Cyperoideae</taxon>
        <taxon>Cariceae</taxon>
        <taxon>Carex</taxon>
        <taxon>Carex subgen. Euthyceras</taxon>
    </lineage>
</organism>
<proteinExistence type="predicted"/>
<reference evidence="1" key="1">
    <citation type="submission" date="2020-01" db="EMBL/GenBank/DDBJ databases">
        <title>Genome sequence of Kobresia littledalei, the first chromosome-level genome in the family Cyperaceae.</title>
        <authorList>
            <person name="Qu G."/>
        </authorList>
    </citation>
    <scope>NUCLEOTIDE SEQUENCE</scope>
    <source>
        <strain evidence="1">C.B.Clarke</strain>
        <tissue evidence="1">Leaf</tissue>
    </source>
</reference>
<dbReference type="Proteomes" id="UP000623129">
    <property type="component" value="Unassembled WGS sequence"/>
</dbReference>
<dbReference type="EMBL" id="SWLB01000015">
    <property type="protein sequence ID" value="KAF3328965.1"/>
    <property type="molecule type" value="Genomic_DNA"/>
</dbReference>
<accession>A0A833VJI1</accession>
<keyword evidence="2" id="KW-1185">Reference proteome</keyword>
<evidence type="ECO:0000313" key="2">
    <source>
        <dbReference type="Proteomes" id="UP000623129"/>
    </source>
</evidence>